<dbReference type="NCBIfam" id="NF046009">
    <property type="entry name" value="MAGa3780_fam"/>
    <property type="match status" value="1"/>
</dbReference>
<proteinExistence type="predicted"/>
<feature type="transmembrane region" description="Helical" evidence="1">
    <location>
        <begin position="130"/>
        <end position="155"/>
    </location>
</feature>
<dbReference type="EMBL" id="VHHP01000006">
    <property type="protein sequence ID" value="TPR53526.1"/>
    <property type="molecule type" value="Genomic_DNA"/>
</dbReference>
<keyword evidence="1" id="KW-0812">Transmembrane</keyword>
<name>A0ABY2YZG0_9BACT</name>
<sequence length="321" mass="36912">MNMKNNLFNKDKTQETEDLNQILLPWYKKFPFISKDKKRLAAFWTGISMLLLWCITFVASWVSDSFTINEAILKLDAQTKSSMVEAGVFPSISGAFLQVRFTFTYISNILISLSLIIYAVFPKYLWTKRFLYLATIYISITFLGFWGVIIPFIFAKPELWYEIPLSWKFLSVPVHLINPIAGIAIFILLKKNMVVSNKTLLFSPLMIIAYYLFTVMIFFIGAKDVDSFVNGISADTGKGFDIYSKMQVSIYPFLNFRNPFGYSGESLTIKVLLNLIIPLGGIALCIGVGYFWKAVCKIQTYNKKDFLNKDFITKNRLLFKH</sequence>
<keyword evidence="3" id="KW-1185">Reference proteome</keyword>
<feature type="transmembrane region" description="Helical" evidence="1">
    <location>
        <begin position="167"/>
        <end position="189"/>
    </location>
</feature>
<comment type="caution">
    <text evidence="2">The sequence shown here is derived from an EMBL/GenBank/DDBJ whole genome shotgun (WGS) entry which is preliminary data.</text>
</comment>
<dbReference type="Proteomes" id="UP000316851">
    <property type="component" value="Unassembled WGS sequence"/>
</dbReference>
<evidence type="ECO:0000313" key="3">
    <source>
        <dbReference type="Proteomes" id="UP000316851"/>
    </source>
</evidence>
<gene>
    <name evidence="2" type="ORF">FJR74_02405</name>
</gene>
<feature type="transmembrane region" description="Helical" evidence="1">
    <location>
        <begin position="40"/>
        <end position="62"/>
    </location>
</feature>
<keyword evidence="1" id="KW-1133">Transmembrane helix</keyword>
<protein>
    <submittedName>
        <fullName evidence="2">Uncharacterized protein</fullName>
    </submittedName>
</protein>
<accession>A0ABY2YZG0</accession>
<keyword evidence="1" id="KW-0472">Membrane</keyword>
<evidence type="ECO:0000313" key="2">
    <source>
        <dbReference type="EMBL" id="TPR53526.1"/>
    </source>
</evidence>
<feature type="transmembrane region" description="Helical" evidence="1">
    <location>
        <begin position="271"/>
        <end position="292"/>
    </location>
</feature>
<feature type="transmembrane region" description="Helical" evidence="1">
    <location>
        <begin position="201"/>
        <end position="222"/>
    </location>
</feature>
<feature type="transmembrane region" description="Helical" evidence="1">
    <location>
        <begin position="103"/>
        <end position="121"/>
    </location>
</feature>
<evidence type="ECO:0000256" key="1">
    <source>
        <dbReference type="SAM" id="Phobius"/>
    </source>
</evidence>
<reference evidence="2" key="1">
    <citation type="submission" date="2019-06" db="EMBL/GenBank/DDBJ databases">
        <title>Mycoplasma neophronis type strain whole genome sequence.</title>
        <authorList>
            <person name="Spergser J."/>
        </authorList>
    </citation>
    <scope>NUCLEOTIDE SEQUENCE [LARGE SCALE GENOMIC DNA]</scope>
    <source>
        <strain evidence="2">DSM 24097</strain>
    </source>
</reference>
<organism evidence="2 3">
    <name type="scientific">Metamycoplasma neophronis</name>
    <dbReference type="NCBI Taxonomy" id="872983"/>
    <lineage>
        <taxon>Bacteria</taxon>
        <taxon>Bacillati</taxon>
        <taxon>Mycoplasmatota</taxon>
        <taxon>Mycoplasmoidales</taxon>
        <taxon>Metamycoplasmataceae</taxon>
        <taxon>Metamycoplasma</taxon>
    </lineage>
</organism>